<sequence>MSSAELVSRINLPELTQERVNELLAASEGVINIPEDFQFSVAIVDNSEIQTLNERYRHKEGPTDVLSFPYGNNTGDIVISADKVMSQAQEYGHSVAEEAAFLLVHGIVHIMGWDHERSEAEAKDQAQIEAKILESCGLNYVR</sequence>
<keyword evidence="3 7" id="KW-0479">Metal-binding</keyword>
<dbReference type="HAMAP" id="MF_00009">
    <property type="entry name" value="Endoribonucl_YbeY"/>
    <property type="match status" value="1"/>
</dbReference>
<gene>
    <name evidence="7 8" type="primary">ybeY</name>
    <name evidence="8" type="ORF">COW24_03230</name>
</gene>
<feature type="binding site" evidence="7">
    <location>
        <position position="109"/>
    </location>
    <ligand>
        <name>Zn(2+)</name>
        <dbReference type="ChEBI" id="CHEBI:29105"/>
        <note>catalytic</note>
    </ligand>
</feature>
<name>A0A2M7H3L8_9BACT</name>
<comment type="subcellular location">
    <subcellularLocation>
        <location evidence="7">Cytoplasm</location>
    </subcellularLocation>
</comment>
<dbReference type="Gene3D" id="3.40.390.30">
    <property type="entry name" value="Metalloproteases ('zincins'), catalytic domain"/>
    <property type="match status" value="1"/>
</dbReference>
<evidence type="ECO:0000313" key="9">
    <source>
        <dbReference type="Proteomes" id="UP000230292"/>
    </source>
</evidence>
<evidence type="ECO:0000256" key="5">
    <source>
        <dbReference type="ARBA" id="ARBA00022801"/>
    </source>
</evidence>
<feature type="binding site" evidence="7">
    <location>
        <position position="105"/>
    </location>
    <ligand>
        <name>Zn(2+)</name>
        <dbReference type="ChEBI" id="CHEBI:29105"/>
        <note>catalytic</note>
    </ligand>
</feature>
<dbReference type="NCBIfam" id="TIGR00043">
    <property type="entry name" value="rRNA maturation RNase YbeY"/>
    <property type="match status" value="1"/>
</dbReference>
<dbReference type="GO" id="GO:0008270">
    <property type="term" value="F:zinc ion binding"/>
    <property type="evidence" value="ECO:0007669"/>
    <property type="project" value="UniProtKB-UniRule"/>
</dbReference>
<accession>A0A2M7H3L8</accession>
<evidence type="ECO:0000256" key="7">
    <source>
        <dbReference type="HAMAP-Rule" id="MF_00009"/>
    </source>
</evidence>
<comment type="caution">
    <text evidence="8">The sequence shown here is derived from an EMBL/GenBank/DDBJ whole genome shotgun (WGS) entry which is preliminary data.</text>
</comment>
<dbReference type="InterPro" id="IPR020549">
    <property type="entry name" value="YbeY_CS"/>
</dbReference>
<keyword evidence="7" id="KW-0698">rRNA processing</keyword>
<dbReference type="EMBL" id="PFGC01000038">
    <property type="protein sequence ID" value="PIW36827.1"/>
    <property type="molecule type" value="Genomic_DNA"/>
</dbReference>
<dbReference type="EC" id="3.1.-.-" evidence="7"/>
<dbReference type="GO" id="GO:0004521">
    <property type="term" value="F:RNA endonuclease activity"/>
    <property type="evidence" value="ECO:0007669"/>
    <property type="project" value="UniProtKB-UniRule"/>
</dbReference>
<dbReference type="GO" id="GO:0006364">
    <property type="term" value="P:rRNA processing"/>
    <property type="evidence" value="ECO:0007669"/>
    <property type="project" value="UniProtKB-UniRule"/>
</dbReference>
<keyword evidence="4 7" id="KW-0255">Endonuclease</keyword>
<organism evidence="8 9">
    <name type="scientific">Candidatus Kerfeldbacteria bacterium CG15_BIG_FIL_POST_REV_8_21_14_020_45_12</name>
    <dbReference type="NCBI Taxonomy" id="2014247"/>
    <lineage>
        <taxon>Bacteria</taxon>
        <taxon>Candidatus Kerfeldiibacteriota</taxon>
    </lineage>
</organism>
<keyword evidence="2 7" id="KW-0540">Nuclease</keyword>
<reference evidence="8 9" key="1">
    <citation type="submission" date="2017-09" db="EMBL/GenBank/DDBJ databases">
        <title>Depth-based differentiation of microbial function through sediment-hosted aquifers and enrichment of novel symbionts in the deep terrestrial subsurface.</title>
        <authorList>
            <person name="Probst A.J."/>
            <person name="Ladd B."/>
            <person name="Jarett J.K."/>
            <person name="Geller-Mcgrath D.E."/>
            <person name="Sieber C.M."/>
            <person name="Emerson J.B."/>
            <person name="Anantharaman K."/>
            <person name="Thomas B.C."/>
            <person name="Malmstrom R."/>
            <person name="Stieglmeier M."/>
            <person name="Klingl A."/>
            <person name="Woyke T."/>
            <person name="Ryan C.M."/>
            <person name="Banfield J.F."/>
        </authorList>
    </citation>
    <scope>NUCLEOTIDE SEQUENCE [LARGE SCALE GENOMIC DNA]</scope>
    <source>
        <strain evidence="8">CG15_BIG_FIL_POST_REV_8_21_14_020_45_12</strain>
    </source>
</reference>
<dbReference type="AlphaFoldDB" id="A0A2M7H3L8"/>
<comment type="function">
    <text evidence="7">Single strand-specific metallo-endoribonuclease involved in late-stage 70S ribosome quality control and in maturation of the 3' terminus of the 16S rRNA.</text>
</comment>
<dbReference type="InterPro" id="IPR023091">
    <property type="entry name" value="MetalPrtase_cat_dom_sf_prd"/>
</dbReference>
<dbReference type="PROSITE" id="PS01306">
    <property type="entry name" value="UPF0054"/>
    <property type="match status" value="1"/>
</dbReference>
<keyword evidence="7" id="KW-0690">Ribosome biogenesis</keyword>
<proteinExistence type="inferred from homology"/>
<dbReference type="SUPFAM" id="SSF55486">
    <property type="entry name" value="Metalloproteases ('zincins'), catalytic domain"/>
    <property type="match status" value="1"/>
</dbReference>
<keyword evidence="5 7" id="KW-0378">Hydrolase</keyword>
<dbReference type="Pfam" id="PF02130">
    <property type="entry name" value="YbeY"/>
    <property type="match status" value="1"/>
</dbReference>
<dbReference type="PANTHER" id="PTHR46986">
    <property type="entry name" value="ENDORIBONUCLEASE YBEY, CHLOROPLASTIC"/>
    <property type="match status" value="1"/>
</dbReference>
<comment type="similarity">
    <text evidence="1 7">Belongs to the endoribonuclease YbeY family.</text>
</comment>
<dbReference type="Proteomes" id="UP000230292">
    <property type="component" value="Unassembled WGS sequence"/>
</dbReference>
<evidence type="ECO:0000313" key="8">
    <source>
        <dbReference type="EMBL" id="PIW36827.1"/>
    </source>
</evidence>
<feature type="binding site" evidence="7">
    <location>
        <position position="115"/>
    </location>
    <ligand>
        <name>Zn(2+)</name>
        <dbReference type="ChEBI" id="CHEBI:29105"/>
        <note>catalytic</note>
    </ligand>
</feature>
<evidence type="ECO:0000256" key="6">
    <source>
        <dbReference type="ARBA" id="ARBA00022833"/>
    </source>
</evidence>
<evidence type="ECO:0000256" key="4">
    <source>
        <dbReference type="ARBA" id="ARBA00022759"/>
    </source>
</evidence>
<dbReference type="GO" id="GO:0004222">
    <property type="term" value="F:metalloendopeptidase activity"/>
    <property type="evidence" value="ECO:0007669"/>
    <property type="project" value="InterPro"/>
</dbReference>
<keyword evidence="6 7" id="KW-0862">Zinc</keyword>
<dbReference type="InterPro" id="IPR002036">
    <property type="entry name" value="YbeY"/>
</dbReference>
<dbReference type="GO" id="GO:0005737">
    <property type="term" value="C:cytoplasm"/>
    <property type="evidence" value="ECO:0007669"/>
    <property type="project" value="UniProtKB-SubCell"/>
</dbReference>
<dbReference type="PANTHER" id="PTHR46986:SF1">
    <property type="entry name" value="ENDORIBONUCLEASE YBEY, CHLOROPLASTIC"/>
    <property type="match status" value="1"/>
</dbReference>
<evidence type="ECO:0000256" key="3">
    <source>
        <dbReference type="ARBA" id="ARBA00022723"/>
    </source>
</evidence>
<keyword evidence="7" id="KW-0963">Cytoplasm</keyword>
<evidence type="ECO:0000256" key="1">
    <source>
        <dbReference type="ARBA" id="ARBA00010875"/>
    </source>
</evidence>
<comment type="cofactor">
    <cofactor evidence="7">
        <name>Zn(2+)</name>
        <dbReference type="ChEBI" id="CHEBI:29105"/>
    </cofactor>
    <text evidence="7">Binds 1 zinc ion.</text>
</comment>
<evidence type="ECO:0000256" key="2">
    <source>
        <dbReference type="ARBA" id="ARBA00022722"/>
    </source>
</evidence>
<protein>
    <recommendedName>
        <fullName evidence="7">Endoribonuclease YbeY</fullName>
        <ecNumber evidence="7">3.1.-.-</ecNumber>
    </recommendedName>
</protein>